<feature type="compositionally biased region" description="Basic and acidic residues" evidence="1">
    <location>
        <begin position="12"/>
        <end position="21"/>
    </location>
</feature>
<dbReference type="Proteomes" id="UP001370758">
    <property type="component" value="Unassembled WGS sequence"/>
</dbReference>
<proteinExistence type="predicted"/>
<accession>A0AAV9WAJ8</accession>
<sequence>MQDDMDTMDPVPQDHNEKELEAQPNIKEEEEDDEKNVDEEQPEASDPTQEDENAATPAAQKSARGSNKPKGKGGKGSGGPKKSSEKSKEPPSKKRKRSDGKENKENQSSTQGKKEDTPEDGEAKTGKGVGSGRKKDKGQGENWTPEIDKVLVDAIKKYTKNNVEAVVPWKETYKDFQEAFPDSQRSLSALKMRWFQHLKHGEVELSEEQMKHFRQAVKDIEGNEKNAAIAWRYKQLSDSDINKGAVAKLLKTLNV</sequence>
<name>A0AAV9WAJ8_9PEZI</name>
<evidence type="ECO:0000313" key="3">
    <source>
        <dbReference type="Proteomes" id="UP001370758"/>
    </source>
</evidence>
<feature type="region of interest" description="Disordered" evidence="1">
    <location>
        <begin position="1"/>
        <end position="142"/>
    </location>
</feature>
<feature type="compositionally biased region" description="Basic and acidic residues" evidence="1">
    <location>
        <begin position="112"/>
        <end position="125"/>
    </location>
</feature>
<dbReference type="Gene3D" id="1.10.10.60">
    <property type="entry name" value="Homeodomain-like"/>
    <property type="match status" value="1"/>
</dbReference>
<organism evidence="2 3">
    <name type="scientific">Arthrobotrys musiformis</name>
    <dbReference type="NCBI Taxonomy" id="47236"/>
    <lineage>
        <taxon>Eukaryota</taxon>
        <taxon>Fungi</taxon>
        <taxon>Dikarya</taxon>
        <taxon>Ascomycota</taxon>
        <taxon>Pezizomycotina</taxon>
        <taxon>Orbiliomycetes</taxon>
        <taxon>Orbiliales</taxon>
        <taxon>Orbiliaceae</taxon>
        <taxon>Arthrobotrys</taxon>
    </lineage>
</organism>
<evidence type="ECO:0000256" key="1">
    <source>
        <dbReference type="SAM" id="MobiDB-lite"/>
    </source>
</evidence>
<reference evidence="2 3" key="1">
    <citation type="submission" date="2023-08" db="EMBL/GenBank/DDBJ databases">
        <authorList>
            <person name="Palmer J.M."/>
        </authorList>
    </citation>
    <scope>NUCLEOTIDE SEQUENCE [LARGE SCALE GENOMIC DNA]</scope>
    <source>
        <strain evidence="2 3">TWF481</strain>
    </source>
</reference>
<comment type="caution">
    <text evidence="2">The sequence shown here is derived from an EMBL/GenBank/DDBJ whole genome shotgun (WGS) entry which is preliminary data.</text>
</comment>
<dbReference type="AlphaFoldDB" id="A0AAV9WAJ8"/>
<protein>
    <recommendedName>
        <fullName evidence="4">Myb-like domain-containing protein</fullName>
    </recommendedName>
</protein>
<feature type="compositionally biased region" description="Basic and acidic residues" evidence="1">
    <location>
        <begin position="82"/>
        <end position="92"/>
    </location>
</feature>
<evidence type="ECO:0000313" key="2">
    <source>
        <dbReference type="EMBL" id="KAK6505182.1"/>
    </source>
</evidence>
<keyword evidence="3" id="KW-1185">Reference proteome</keyword>
<evidence type="ECO:0008006" key="4">
    <source>
        <dbReference type="Google" id="ProtNLM"/>
    </source>
</evidence>
<gene>
    <name evidence="2" type="ORF">TWF481_007101</name>
</gene>
<dbReference type="EMBL" id="JAVHJL010000004">
    <property type="protein sequence ID" value="KAK6505182.1"/>
    <property type="molecule type" value="Genomic_DNA"/>
</dbReference>
<feature type="compositionally biased region" description="Acidic residues" evidence="1">
    <location>
        <begin position="28"/>
        <end position="53"/>
    </location>
</feature>